<dbReference type="PANTHER" id="PTHR43304">
    <property type="entry name" value="PHYTOCHROME-LIKE PROTEIN CPH1"/>
    <property type="match status" value="1"/>
</dbReference>
<feature type="coiled-coil region" evidence="6">
    <location>
        <begin position="604"/>
        <end position="631"/>
    </location>
</feature>
<dbReference type="InterPro" id="IPR013656">
    <property type="entry name" value="PAS_4"/>
</dbReference>
<dbReference type="InterPro" id="IPR001610">
    <property type="entry name" value="PAC"/>
</dbReference>
<dbReference type="CDD" id="cd00082">
    <property type="entry name" value="HisKA"/>
    <property type="match status" value="1"/>
</dbReference>
<evidence type="ECO:0000256" key="1">
    <source>
        <dbReference type="ARBA" id="ARBA00000085"/>
    </source>
</evidence>
<comment type="caution">
    <text evidence="10">The sequence shown here is derived from an EMBL/GenBank/DDBJ whole genome shotgun (WGS) entry which is preliminary data.</text>
</comment>
<dbReference type="EC" id="2.7.13.3" evidence="2"/>
<dbReference type="InterPro" id="IPR000014">
    <property type="entry name" value="PAS"/>
</dbReference>
<dbReference type="Pfam" id="PF08448">
    <property type="entry name" value="PAS_4"/>
    <property type="match status" value="4"/>
</dbReference>
<dbReference type="PRINTS" id="PR00344">
    <property type="entry name" value="BCTRLSENSOR"/>
</dbReference>
<dbReference type="Gene3D" id="3.30.450.20">
    <property type="entry name" value="PAS domain"/>
    <property type="match status" value="6"/>
</dbReference>
<evidence type="ECO:0000256" key="6">
    <source>
        <dbReference type="SAM" id="Coils"/>
    </source>
</evidence>
<dbReference type="SUPFAM" id="SSF55874">
    <property type="entry name" value="ATPase domain of HSP90 chaperone/DNA topoisomerase II/histidine kinase"/>
    <property type="match status" value="1"/>
</dbReference>
<dbReference type="NCBIfam" id="TIGR00229">
    <property type="entry name" value="sensory_box"/>
    <property type="match status" value="5"/>
</dbReference>
<proteinExistence type="predicted"/>
<evidence type="ECO:0000256" key="5">
    <source>
        <dbReference type="ARBA" id="ARBA00022777"/>
    </source>
</evidence>
<dbReference type="Gene3D" id="3.30.565.10">
    <property type="entry name" value="Histidine kinase-like ATPase, C-terminal domain"/>
    <property type="match status" value="1"/>
</dbReference>
<feature type="domain" description="PAS" evidence="8">
    <location>
        <begin position="254"/>
        <end position="298"/>
    </location>
</feature>
<dbReference type="InterPro" id="IPR003661">
    <property type="entry name" value="HisK_dim/P_dom"/>
</dbReference>
<protein>
    <recommendedName>
        <fullName evidence="2">histidine kinase</fullName>
        <ecNumber evidence="2">2.7.13.3</ecNumber>
    </recommendedName>
</protein>
<evidence type="ECO:0000313" key="11">
    <source>
        <dbReference type="Proteomes" id="UP000291097"/>
    </source>
</evidence>
<dbReference type="Pfam" id="PF00512">
    <property type="entry name" value="HisKA"/>
    <property type="match status" value="1"/>
</dbReference>
<keyword evidence="6" id="KW-0175">Coiled coil</keyword>
<dbReference type="InterPro" id="IPR052162">
    <property type="entry name" value="Sensor_kinase/Photoreceptor"/>
</dbReference>
<dbReference type="CDD" id="cd00130">
    <property type="entry name" value="PAS"/>
    <property type="match status" value="5"/>
</dbReference>
<dbReference type="PROSITE" id="PS50113">
    <property type="entry name" value="PAC"/>
    <property type="match status" value="2"/>
</dbReference>
<keyword evidence="4" id="KW-0808">Transferase</keyword>
<gene>
    <name evidence="10" type="ORF">BDK88_2289</name>
</gene>
<dbReference type="GO" id="GO:0006355">
    <property type="term" value="P:regulation of DNA-templated transcription"/>
    <property type="evidence" value="ECO:0007669"/>
    <property type="project" value="InterPro"/>
</dbReference>
<dbReference type="AlphaFoldDB" id="A0A482Y9W8"/>
<evidence type="ECO:0000256" key="2">
    <source>
        <dbReference type="ARBA" id="ARBA00012438"/>
    </source>
</evidence>
<feature type="domain" description="PAC" evidence="9">
    <location>
        <begin position="328"/>
        <end position="378"/>
    </location>
</feature>
<dbReference type="InterPro" id="IPR004358">
    <property type="entry name" value="Sig_transdc_His_kin-like_C"/>
</dbReference>
<dbReference type="Gene3D" id="1.10.287.130">
    <property type="match status" value="1"/>
</dbReference>
<dbReference type="OrthoDB" id="106630at2157"/>
<feature type="domain" description="PAC" evidence="9">
    <location>
        <begin position="679"/>
        <end position="741"/>
    </location>
</feature>
<evidence type="ECO:0000313" key="10">
    <source>
        <dbReference type="EMBL" id="RZV11057.1"/>
    </source>
</evidence>
<dbReference type="InterPro" id="IPR036097">
    <property type="entry name" value="HisK_dim/P_sf"/>
</dbReference>
<evidence type="ECO:0000259" key="9">
    <source>
        <dbReference type="PROSITE" id="PS50113"/>
    </source>
</evidence>
<dbReference type="SMART" id="SM00387">
    <property type="entry name" value="HATPase_c"/>
    <property type="match status" value="1"/>
</dbReference>
<dbReference type="PANTHER" id="PTHR43304:SF1">
    <property type="entry name" value="PAC DOMAIN-CONTAINING PROTEIN"/>
    <property type="match status" value="1"/>
</dbReference>
<dbReference type="InterPro" id="IPR005467">
    <property type="entry name" value="His_kinase_dom"/>
</dbReference>
<reference evidence="10 11" key="1">
    <citation type="submission" date="2019-02" db="EMBL/GenBank/DDBJ databases">
        <title>Genomic Encyclopedia of Archaeal and Bacterial Type Strains, Phase II (KMG-II): from individual species to whole genera.</title>
        <authorList>
            <person name="Goeker M."/>
        </authorList>
    </citation>
    <scope>NUCLEOTIDE SEQUENCE [LARGE SCALE GENOMIC DNA]</scope>
    <source>
        <strain evidence="10 11">DSM 18328</strain>
    </source>
</reference>
<keyword evidence="3" id="KW-0597">Phosphoprotein</keyword>
<dbReference type="SMART" id="SM00086">
    <property type="entry name" value="PAC"/>
    <property type="match status" value="4"/>
</dbReference>
<keyword evidence="5" id="KW-0418">Kinase</keyword>
<evidence type="ECO:0000256" key="3">
    <source>
        <dbReference type="ARBA" id="ARBA00022553"/>
    </source>
</evidence>
<feature type="domain" description="PAS" evidence="8">
    <location>
        <begin position="21"/>
        <end position="91"/>
    </location>
</feature>
<dbReference type="PROSITE" id="PS50112">
    <property type="entry name" value="PAS"/>
    <property type="match status" value="5"/>
</dbReference>
<dbReference type="Proteomes" id="UP000291097">
    <property type="component" value="Unassembled WGS sequence"/>
</dbReference>
<dbReference type="SUPFAM" id="SSF55785">
    <property type="entry name" value="PYP-like sensor domain (PAS domain)"/>
    <property type="match status" value="6"/>
</dbReference>
<dbReference type="FunFam" id="3.30.565.10:FF:000006">
    <property type="entry name" value="Sensor histidine kinase WalK"/>
    <property type="match status" value="1"/>
</dbReference>
<dbReference type="RefSeq" id="WP_165396951.1">
    <property type="nucleotide sequence ID" value="NZ_SHMP01000004.1"/>
</dbReference>
<dbReference type="InterPro" id="IPR035965">
    <property type="entry name" value="PAS-like_dom_sf"/>
</dbReference>
<dbReference type="InterPro" id="IPR036890">
    <property type="entry name" value="HATPase_C_sf"/>
</dbReference>
<feature type="domain" description="Histidine kinase" evidence="7">
    <location>
        <begin position="752"/>
        <end position="965"/>
    </location>
</feature>
<feature type="domain" description="PAS" evidence="8">
    <location>
        <begin position="140"/>
        <end position="211"/>
    </location>
</feature>
<dbReference type="GO" id="GO:0000155">
    <property type="term" value="F:phosphorelay sensor kinase activity"/>
    <property type="evidence" value="ECO:0007669"/>
    <property type="project" value="InterPro"/>
</dbReference>
<feature type="domain" description="PAS" evidence="8">
    <location>
        <begin position="497"/>
        <end position="566"/>
    </location>
</feature>
<dbReference type="Pfam" id="PF02518">
    <property type="entry name" value="HATPase_c"/>
    <property type="match status" value="1"/>
</dbReference>
<dbReference type="InterPro" id="IPR013767">
    <property type="entry name" value="PAS_fold"/>
</dbReference>
<name>A0A482Y9W8_9EURY</name>
<evidence type="ECO:0000259" key="8">
    <source>
        <dbReference type="PROSITE" id="PS50112"/>
    </source>
</evidence>
<feature type="domain" description="PAS" evidence="8">
    <location>
        <begin position="375"/>
        <end position="444"/>
    </location>
</feature>
<accession>A0A482Y9W8</accession>
<dbReference type="EMBL" id="SHMP01000004">
    <property type="protein sequence ID" value="RZV11057.1"/>
    <property type="molecule type" value="Genomic_DNA"/>
</dbReference>
<dbReference type="Pfam" id="PF00989">
    <property type="entry name" value="PAS"/>
    <property type="match status" value="2"/>
</dbReference>
<organism evidence="10 11">
    <name type="scientific">Natrinema hispanicum</name>
    <dbReference type="NCBI Taxonomy" id="392421"/>
    <lineage>
        <taxon>Archaea</taxon>
        <taxon>Methanobacteriati</taxon>
        <taxon>Methanobacteriota</taxon>
        <taxon>Stenosarchaea group</taxon>
        <taxon>Halobacteria</taxon>
        <taxon>Halobacteriales</taxon>
        <taxon>Natrialbaceae</taxon>
        <taxon>Natrinema</taxon>
    </lineage>
</organism>
<dbReference type="SMART" id="SM00091">
    <property type="entry name" value="PAS"/>
    <property type="match status" value="6"/>
</dbReference>
<dbReference type="SUPFAM" id="SSF47384">
    <property type="entry name" value="Homodimeric domain of signal transducing histidine kinase"/>
    <property type="match status" value="1"/>
</dbReference>
<dbReference type="SMART" id="SM00388">
    <property type="entry name" value="HisKA"/>
    <property type="match status" value="1"/>
</dbReference>
<sequence>MSTRADATNEVFWADADDEVALERYRMLVEMVDDGIYQLDTDGTFVAVNETLVEVTGYDSDDLLGEHISLLLADDDVDRINREISSSLETDDDTIGTVKLAVHTAGGKTIPCELRLTPLQEGGEFRGTIGIARDRSETKRQRTLQRTLDRISDAVYAVDDEFRFTYINGPTEDLLHRSEGDLLGERLWDVFPSAAENDTVRAAFQTAMQSQESTRYDRYDDTLDSWIEATLFPSETGITVSVRDVTERKTRERELERFERIAETVDDGVYTTDHEGRFVFVNDAFVSMSEHTRAELLGAHGSVFFGDRFVDTDEPEWRKLVADECDSIEFETDITDPGSETLTVHNKFVRLETGDEIGRVGVTRDITDRKAYEHDLERYERIVETVGDGVYLLDEDHQFTTVNSAFASLTGYDHDELIGSHAELVFGEKYVEIANAKQAEMEATGSSVAVFEEELYLATGDPIIVESRFTLFEFDDGERGRIGTVRDVTDRVEHERELEQYETIVETVNDGIYVVDEDGRFTMVNDAYTDLTGYSRTELLGSHVSLVGDDETIEQAKEVESELAAGTAEEPMVEAAIRTADGNRVPAEATFSLLSGDMRERVGVVRDMTERKEHEQALEESERRYRTLAENFPNGAVALYDEDLTYTVVGGELLDDLEIPTDDIVGTPISERYPADFVEEIEPHFRAVFDGESTSFETTYHGRELLAYTLPVRNAGDEIYAGMLMIQDITEREQYRRKLEASNERLEQFAYVASHDLQEPLRMVTSYLQLIEQRYGDVLDDDGTEFLEFAVDGAERMREMIDALLEYSRIETRGNPLEPVDLTVVVQDVLADLQIRIDEHDATIVIEDLPHVESDVSQLRQVFQNLLSNAITYSGDEPPAIEISATRDRENWVISVCDEGIGIDPDDTERIFEVFQRLHSYDEHAGTGIGLALCKRIVERHGGDIWVDSDPGEGTTISFTLPATAST</sequence>
<evidence type="ECO:0000256" key="4">
    <source>
        <dbReference type="ARBA" id="ARBA00022679"/>
    </source>
</evidence>
<comment type="catalytic activity">
    <reaction evidence="1">
        <text>ATP + protein L-histidine = ADP + protein N-phospho-L-histidine.</text>
        <dbReference type="EC" id="2.7.13.3"/>
    </reaction>
</comment>
<dbReference type="InterPro" id="IPR000700">
    <property type="entry name" value="PAS-assoc_C"/>
</dbReference>
<evidence type="ECO:0000259" key="7">
    <source>
        <dbReference type="PROSITE" id="PS50109"/>
    </source>
</evidence>
<dbReference type="InterPro" id="IPR003594">
    <property type="entry name" value="HATPase_dom"/>
</dbReference>
<dbReference type="PROSITE" id="PS50109">
    <property type="entry name" value="HIS_KIN"/>
    <property type="match status" value="1"/>
</dbReference>